<dbReference type="GO" id="GO:0051087">
    <property type="term" value="F:protein-folding chaperone binding"/>
    <property type="evidence" value="ECO:0007669"/>
    <property type="project" value="InterPro"/>
</dbReference>
<evidence type="ECO:0000313" key="8">
    <source>
        <dbReference type="Proteomes" id="UP000256913"/>
    </source>
</evidence>
<evidence type="ECO:0000256" key="4">
    <source>
        <dbReference type="RuleBase" id="RU000639"/>
    </source>
</evidence>
<dbReference type="GO" id="GO:0000774">
    <property type="term" value="F:adenyl-nucleotide exchange factor activity"/>
    <property type="evidence" value="ECO:0007669"/>
    <property type="project" value="InterPro"/>
</dbReference>
<evidence type="ECO:0000256" key="2">
    <source>
        <dbReference type="ARBA" id="ARBA00023186"/>
    </source>
</evidence>
<sequence>MRAGDEPVTPNGSNGAHPVDVPAPPAEKHVDPAVLDLEDRLRRALADLDNVRKRHARELAAEREAERARVSAQWLPVIDNLELALGHTSDDDDPVIQGVRAVRDQAVAVLAMLGFPRYGDTGVPFDPRRHDAVVTRPDPDVPPGTVVEVLRPGYGDGDRQLRPATVAVATQTGGE</sequence>
<dbReference type="EMBL" id="QUMQ01000001">
    <property type="protein sequence ID" value="REF94127.1"/>
    <property type="molecule type" value="Genomic_DNA"/>
</dbReference>
<organism evidence="7 8">
    <name type="scientific">Asanoa ferruginea</name>
    <dbReference type="NCBI Taxonomy" id="53367"/>
    <lineage>
        <taxon>Bacteria</taxon>
        <taxon>Bacillati</taxon>
        <taxon>Actinomycetota</taxon>
        <taxon>Actinomycetes</taxon>
        <taxon>Micromonosporales</taxon>
        <taxon>Micromonosporaceae</taxon>
        <taxon>Asanoa</taxon>
    </lineage>
</organism>
<dbReference type="SUPFAM" id="SSF51064">
    <property type="entry name" value="Head domain of nucleotide exchange factor GrpE"/>
    <property type="match status" value="1"/>
</dbReference>
<evidence type="ECO:0000256" key="1">
    <source>
        <dbReference type="ARBA" id="ARBA00009054"/>
    </source>
</evidence>
<accession>A0A3D9ZA30</accession>
<evidence type="ECO:0000313" key="7">
    <source>
        <dbReference type="EMBL" id="REF94127.1"/>
    </source>
</evidence>
<dbReference type="Pfam" id="PF01025">
    <property type="entry name" value="GrpE"/>
    <property type="match status" value="1"/>
</dbReference>
<dbReference type="OrthoDB" id="5191115at2"/>
<comment type="caution">
    <text evidence="7">The sequence shown here is derived from an EMBL/GenBank/DDBJ whole genome shotgun (WGS) entry which is preliminary data.</text>
</comment>
<comment type="function">
    <text evidence="3 4">Participates actively in the response to hyperosmotic and heat shock by preventing the aggregation of stress-denatured proteins, in association with DnaK and GrpE. It is the nucleotide exchange factor for DnaK and may function as a thermosensor. Unfolded proteins bind initially to DnaJ; upon interaction with the DnaJ-bound protein, DnaK hydrolyzes its bound ATP, resulting in the formation of a stable complex. GrpE releases ADP from DnaK; ATP binding to DnaK triggers the release of the substrate protein, thus completing the reaction cycle. Several rounds of ATP-dependent interactions between DnaJ, DnaK and GrpE are required for fully efficient folding.</text>
</comment>
<dbReference type="GO" id="GO:0051082">
    <property type="term" value="F:unfolded protein binding"/>
    <property type="evidence" value="ECO:0007669"/>
    <property type="project" value="TreeGrafter"/>
</dbReference>
<dbReference type="Proteomes" id="UP000256913">
    <property type="component" value="Unassembled WGS sequence"/>
</dbReference>
<evidence type="ECO:0000256" key="5">
    <source>
        <dbReference type="RuleBase" id="RU004478"/>
    </source>
</evidence>
<dbReference type="InterPro" id="IPR009012">
    <property type="entry name" value="GrpE_head"/>
</dbReference>
<dbReference type="PROSITE" id="PS01071">
    <property type="entry name" value="GRPE"/>
    <property type="match status" value="1"/>
</dbReference>
<proteinExistence type="inferred from homology"/>
<dbReference type="PANTHER" id="PTHR21237:SF23">
    <property type="entry name" value="GRPE PROTEIN HOMOLOG, MITOCHONDRIAL"/>
    <property type="match status" value="1"/>
</dbReference>
<protein>
    <recommendedName>
        <fullName evidence="3 4">Protein GrpE</fullName>
    </recommendedName>
    <alternativeName>
        <fullName evidence="3">HSP-70 cofactor</fullName>
    </alternativeName>
</protein>
<gene>
    <name evidence="3" type="primary">grpE</name>
    <name evidence="7" type="ORF">DFJ67_0037</name>
</gene>
<dbReference type="GO" id="GO:0042803">
    <property type="term" value="F:protein homodimerization activity"/>
    <property type="evidence" value="ECO:0007669"/>
    <property type="project" value="InterPro"/>
</dbReference>
<keyword evidence="3" id="KW-0963">Cytoplasm</keyword>
<dbReference type="GO" id="GO:0005737">
    <property type="term" value="C:cytoplasm"/>
    <property type="evidence" value="ECO:0007669"/>
    <property type="project" value="UniProtKB-SubCell"/>
</dbReference>
<keyword evidence="8" id="KW-1185">Reference proteome</keyword>
<dbReference type="InterPro" id="IPR000740">
    <property type="entry name" value="GrpE"/>
</dbReference>
<dbReference type="InterPro" id="IPR013805">
    <property type="entry name" value="GrpE_CC"/>
</dbReference>
<feature type="region of interest" description="Disordered" evidence="6">
    <location>
        <begin position="1"/>
        <end position="29"/>
    </location>
</feature>
<dbReference type="Gene3D" id="3.90.20.20">
    <property type="match status" value="1"/>
</dbReference>
<evidence type="ECO:0000256" key="6">
    <source>
        <dbReference type="SAM" id="MobiDB-lite"/>
    </source>
</evidence>
<reference evidence="7 8" key="1">
    <citation type="submission" date="2018-08" db="EMBL/GenBank/DDBJ databases">
        <title>Sequencing the genomes of 1000 actinobacteria strains.</title>
        <authorList>
            <person name="Klenk H.-P."/>
        </authorList>
    </citation>
    <scope>NUCLEOTIDE SEQUENCE [LARGE SCALE GENOMIC DNA]</scope>
    <source>
        <strain evidence="7 8">DSM 44099</strain>
    </source>
</reference>
<dbReference type="CDD" id="cd00446">
    <property type="entry name" value="GrpE"/>
    <property type="match status" value="1"/>
</dbReference>
<comment type="subcellular location">
    <subcellularLocation>
        <location evidence="3">Cytoplasm</location>
    </subcellularLocation>
</comment>
<dbReference type="GO" id="GO:0006457">
    <property type="term" value="P:protein folding"/>
    <property type="evidence" value="ECO:0007669"/>
    <property type="project" value="InterPro"/>
</dbReference>
<comment type="subunit">
    <text evidence="3">Homodimer.</text>
</comment>
<dbReference type="HAMAP" id="MF_01151">
    <property type="entry name" value="GrpE"/>
    <property type="match status" value="1"/>
</dbReference>
<keyword evidence="3 4" id="KW-0346">Stress response</keyword>
<dbReference type="Gene3D" id="2.30.22.10">
    <property type="entry name" value="Head domain of nucleotide exchange factor GrpE"/>
    <property type="match status" value="1"/>
</dbReference>
<evidence type="ECO:0000256" key="3">
    <source>
        <dbReference type="HAMAP-Rule" id="MF_01151"/>
    </source>
</evidence>
<comment type="similarity">
    <text evidence="1 3 5">Belongs to the GrpE family.</text>
</comment>
<name>A0A3D9ZA30_9ACTN</name>
<dbReference type="SUPFAM" id="SSF58014">
    <property type="entry name" value="Coiled-coil domain of nucleotide exchange factor GrpE"/>
    <property type="match status" value="1"/>
</dbReference>
<dbReference type="RefSeq" id="WP_116065995.1">
    <property type="nucleotide sequence ID" value="NZ_BONB01000076.1"/>
</dbReference>
<keyword evidence="2 3" id="KW-0143">Chaperone</keyword>
<dbReference type="PRINTS" id="PR00773">
    <property type="entry name" value="GRPEPROTEIN"/>
</dbReference>
<dbReference type="PANTHER" id="PTHR21237">
    <property type="entry name" value="GRPE PROTEIN"/>
    <property type="match status" value="1"/>
</dbReference>
<dbReference type="AlphaFoldDB" id="A0A3D9ZA30"/>